<feature type="chain" id="PRO_5046421224" description="SGNH hydrolase-type esterase domain-containing protein" evidence="1">
    <location>
        <begin position="22"/>
        <end position="622"/>
    </location>
</feature>
<dbReference type="InterPro" id="IPR013830">
    <property type="entry name" value="SGNH_hydro"/>
</dbReference>
<dbReference type="Pfam" id="PF13472">
    <property type="entry name" value="Lipase_GDSL_2"/>
    <property type="match status" value="1"/>
</dbReference>
<dbReference type="CDD" id="cd01823">
    <property type="entry name" value="SEST_like"/>
    <property type="match status" value="1"/>
</dbReference>
<dbReference type="PANTHER" id="PTHR37981:SF1">
    <property type="entry name" value="SGNH HYDROLASE-TYPE ESTERASE DOMAIN-CONTAINING PROTEIN"/>
    <property type="match status" value="1"/>
</dbReference>
<gene>
    <name evidence="3" type="ORF">VTK73DRAFT_4030</name>
</gene>
<dbReference type="Pfam" id="PF18647">
    <property type="entry name" value="Fungal_lectin_2"/>
    <property type="match status" value="1"/>
</dbReference>
<dbReference type="Gene3D" id="3.40.50.1110">
    <property type="entry name" value="SGNH hydrolase"/>
    <property type="match status" value="1"/>
</dbReference>
<comment type="caution">
    <text evidence="3">The sequence shown here is derived from an EMBL/GenBank/DDBJ whole genome shotgun (WGS) entry which is preliminary data.</text>
</comment>
<evidence type="ECO:0000313" key="4">
    <source>
        <dbReference type="Proteomes" id="UP001586593"/>
    </source>
</evidence>
<protein>
    <recommendedName>
        <fullName evidence="2">SGNH hydrolase-type esterase domain-containing protein</fullName>
    </recommendedName>
</protein>
<dbReference type="EMBL" id="JAZHXJ010000233">
    <property type="protein sequence ID" value="KAL1867745.1"/>
    <property type="molecule type" value="Genomic_DNA"/>
</dbReference>
<evidence type="ECO:0000259" key="2">
    <source>
        <dbReference type="Pfam" id="PF13472"/>
    </source>
</evidence>
<keyword evidence="4" id="KW-1185">Reference proteome</keyword>
<organism evidence="3 4">
    <name type="scientific">Phialemonium thermophilum</name>
    <dbReference type="NCBI Taxonomy" id="223376"/>
    <lineage>
        <taxon>Eukaryota</taxon>
        <taxon>Fungi</taxon>
        <taxon>Dikarya</taxon>
        <taxon>Ascomycota</taxon>
        <taxon>Pezizomycotina</taxon>
        <taxon>Sordariomycetes</taxon>
        <taxon>Sordariomycetidae</taxon>
        <taxon>Cephalothecales</taxon>
        <taxon>Cephalothecaceae</taxon>
        <taxon>Phialemonium</taxon>
    </lineage>
</organism>
<dbReference type="InterPro" id="IPR037460">
    <property type="entry name" value="SEST-like"/>
</dbReference>
<dbReference type="InterPro" id="IPR036514">
    <property type="entry name" value="SGNH_hydro_sf"/>
</dbReference>
<dbReference type="Proteomes" id="UP001586593">
    <property type="component" value="Unassembled WGS sequence"/>
</dbReference>
<accession>A0ABR3WVN8</accession>
<evidence type="ECO:0000256" key="1">
    <source>
        <dbReference type="SAM" id="SignalP"/>
    </source>
</evidence>
<evidence type="ECO:0000313" key="3">
    <source>
        <dbReference type="EMBL" id="KAL1867745.1"/>
    </source>
</evidence>
<name>A0ABR3WVN8_9PEZI</name>
<keyword evidence="1" id="KW-0732">Signal</keyword>
<feature type="domain" description="SGNH hydrolase-type esterase" evidence="2">
    <location>
        <begin position="35"/>
        <end position="227"/>
    </location>
</feature>
<reference evidence="3 4" key="1">
    <citation type="journal article" date="2024" name="Commun. Biol.">
        <title>Comparative genomic analysis of thermophilic fungi reveals convergent evolutionary adaptations and gene losses.</title>
        <authorList>
            <person name="Steindorff A.S."/>
            <person name="Aguilar-Pontes M.V."/>
            <person name="Robinson A.J."/>
            <person name="Andreopoulos B."/>
            <person name="LaButti K."/>
            <person name="Kuo A."/>
            <person name="Mondo S."/>
            <person name="Riley R."/>
            <person name="Otillar R."/>
            <person name="Haridas S."/>
            <person name="Lipzen A."/>
            <person name="Grimwood J."/>
            <person name="Schmutz J."/>
            <person name="Clum A."/>
            <person name="Reid I.D."/>
            <person name="Moisan M.C."/>
            <person name="Butler G."/>
            <person name="Nguyen T.T.M."/>
            <person name="Dewar K."/>
            <person name="Conant G."/>
            <person name="Drula E."/>
            <person name="Henrissat B."/>
            <person name="Hansel C."/>
            <person name="Singer S."/>
            <person name="Hutchinson M.I."/>
            <person name="de Vries R.P."/>
            <person name="Natvig D.O."/>
            <person name="Powell A.J."/>
            <person name="Tsang A."/>
            <person name="Grigoriev I.V."/>
        </authorList>
    </citation>
    <scope>NUCLEOTIDE SEQUENCE [LARGE SCALE GENOMIC DNA]</scope>
    <source>
        <strain evidence="3 4">ATCC 24622</strain>
    </source>
</reference>
<proteinExistence type="predicted"/>
<dbReference type="SUPFAM" id="SSF52266">
    <property type="entry name" value="SGNH hydrolase"/>
    <property type="match status" value="1"/>
</dbReference>
<feature type="signal peptide" evidence="1">
    <location>
        <begin position="1"/>
        <end position="21"/>
    </location>
</feature>
<sequence length="622" mass="67558">MGLASRVLWAAALCGAPVVLGQSYDDWSWVKSFAAVGDSFTAGIGAGGLYTNDDAGRKCSRYDQSYPVVMQRFMGGVQTFQYPACSGATSVDILAQIEGLAPGIDLAVLTAGGNDLCLSNIIAQCILSRLSSMSDCQAALDYATSAVGSYLEGNIQALLQALDAKMNQNGIIVLVQYAQYFDSSTDACATEQWGWPLGGLALTRNQRNSFDALVRRTNEALSRAANGVATSNAKVIQANWDNWSYWVGGQFCEPGQNPNPADPSNANLLFFKLDTTRRNLDTIPVGPIGPIKARANVTAKDELESAAWTALEIRDRHVDDDLTNHTVSYEPPRLARRGVTAPGCPSGTITNVIKYLLPDGIGKIFHPTVLGHQIMASFALDQIRGARARLLHIDGPGCVTDTLECLGDHNTGNYASAYALYSQTQNFCNAVAANHPSGTNWQYSQTYYQGTPDQVVFTLTLSGGASSFDLGQCNKALNAILDQCDKYATNPMNWKQGGINTMGSYQYEIRPTYNTRLWPYPTEPKQSCHSSYKFFLNSYDIYGAGWATWDWGQQSLRPNSTSCFGLGITNWHFEYFDQPDANGYEWHAWFNSPVFTRARCFNNNKVQNSAGGGPNGGCGGSG</sequence>
<dbReference type="PANTHER" id="PTHR37981">
    <property type="entry name" value="LIPASE 2"/>
    <property type="match status" value="1"/>
</dbReference>